<name>A0A0R3MGQ7_9BRAD</name>
<evidence type="ECO:0000313" key="1">
    <source>
        <dbReference type="EMBL" id="KRR19226.1"/>
    </source>
</evidence>
<dbReference type="EMBL" id="LLYA01000189">
    <property type="protein sequence ID" value="KRR19226.1"/>
    <property type="molecule type" value="Genomic_DNA"/>
</dbReference>
<dbReference type="AlphaFoldDB" id="A0A0R3MGQ7"/>
<organism evidence="1 2">
    <name type="scientific">Bradyrhizobium retamae</name>
    <dbReference type="NCBI Taxonomy" id="1300035"/>
    <lineage>
        <taxon>Bacteria</taxon>
        <taxon>Pseudomonadati</taxon>
        <taxon>Pseudomonadota</taxon>
        <taxon>Alphaproteobacteria</taxon>
        <taxon>Hyphomicrobiales</taxon>
        <taxon>Nitrobacteraceae</taxon>
        <taxon>Bradyrhizobium</taxon>
    </lineage>
</organism>
<proteinExistence type="predicted"/>
<reference evidence="1 2" key="1">
    <citation type="submission" date="2014-03" db="EMBL/GenBank/DDBJ databases">
        <title>Bradyrhizobium valentinum sp. nov., isolated from effective nodules of Lupinus mariae-josephae, a lupine endemic of basic-lime soils in Eastern Spain.</title>
        <authorList>
            <person name="Duran D."/>
            <person name="Rey L."/>
            <person name="Navarro A."/>
            <person name="Busquets A."/>
            <person name="Imperial J."/>
            <person name="Ruiz-Argueso T."/>
        </authorList>
    </citation>
    <scope>NUCLEOTIDE SEQUENCE [LARGE SCALE GENOMIC DNA]</scope>
    <source>
        <strain evidence="1 2">Ro19</strain>
    </source>
</reference>
<dbReference type="OrthoDB" id="3671061at2"/>
<gene>
    <name evidence="1" type="ORF">CQ13_34290</name>
</gene>
<comment type="caution">
    <text evidence="1">The sequence shown here is derived from an EMBL/GenBank/DDBJ whole genome shotgun (WGS) entry which is preliminary data.</text>
</comment>
<dbReference type="InterPro" id="IPR046674">
    <property type="entry name" value="DUF6544"/>
</dbReference>
<accession>A0A0R3MGQ7</accession>
<dbReference type="Proteomes" id="UP000052023">
    <property type="component" value="Unassembled WGS sequence"/>
</dbReference>
<sequence>MKTNLGDVWDMKASISDTNLPAEVATLANRLGADGKPDRVHLTQYGTMTEGPGKPWMRFSATDTIELATTAFDWRARTGPLSCLTVVDQLSPRGTRSELRLFGIFPLAPRASPVLRAKQMVR</sequence>
<protein>
    <submittedName>
        <fullName evidence="1">Uncharacterized protein</fullName>
    </submittedName>
</protein>
<evidence type="ECO:0000313" key="2">
    <source>
        <dbReference type="Proteomes" id="UP000052023"/>
    </source>
</evidence>
<keyword evidence="2" id="KW-1185">Reference proteome</keyword>
<dbReference type="Pfam" id="PF20181">
    <property type="entry name" value="DUF6544"/>
    <property type="match status" value="1"/>
</dbReference>